<keyword evidence="1" id="KW-0472">Membrane</keyword>
<organism evidence="2 3">
    <name type="scientific">Phocaeicola vulgatus str. 3975 RP4</name>
    <dbReference type="NCBI Taxonomy" id="1339352"/>
    <lineage>
        <taxon>Bacteria</taxon>
        <taxon>Pseudomonadati</taxon>
        <taxon>Bacteroidota</taxon>
        <taxon>Bacteroidia</taxon>
        <taxon>Bacteroidales</taxon>
        <taxon>Bacteroidaceae</taxon>
        <taxon>Phocaeicola</taxon>
    </lineage>
</organism>
<comment type="caution">
    <text evidence="2">The sequence shown here is derived from an EMBL/GenBank/DDBJ whole genome shotgun (WGS) entry which is preliminary data.</text>
</comment>
<keyword evidence="1" id="KW-1133">Transmembrane helix</keyword>
<feature type="transmembrane region" description="Helical" evidence="1">
    <location>
        <begin position="22"/>
        <end position="39"/>
    </location>
</feature>
<reference evidence="2 3" key="1">
    <citation type="submission" date="2014-04" db="EMBL/GenBank/DDBJ databases">
        <authorList>
            <person name="Sears C."/>
            <person name="Carroll K."/>
            <person name="Sack B.R."/>
            <person name="Qadri F."/>
            <person name="Myers L.L."/>
            <person name="Chung G.-T."/>
            <person name="Escheverria P."/>
            <person name="Fraser C.M."/>
            <person name="Sadzewicz L."/>
            <person name="Shefchek K.A."/>
            <person name="Tallon L."/>
            <person name="Das S.P."/>
            <person name="Daugherty S."/>
            <person name="Mongodin E.F."/>
        </authorList>
    </citation>
    <scope>NUCLEOTIDE SEQUENCE [LARGE SCALE GENOMIC DNA]</scope>
    <source>
        <strain evidence="2 3">3975 RP4</strain>
    </source>
</reference>
<evidence type="ECO:0000256" key="1">
    <source>
        <dbReference type="SAM" id="Phobius"/>
    </source>
</evidence>
<protein>
    <submittedName>
        <fullName evidence="2">Putative membrane protein</fullName>
    </submittedName>
</protein>
<proteinExistence type="predicted"/>
<dbReference type="EMBL" id="JNHM01000164">
    <property type="protein sequence ID" value="KDS44315.1"/>
    <property type="molecule type" value="Genomic_DNA"/>
</dbReference>
<dbReference type="PATRIC" id="fig|1339352.3.peg.3989"/>
<accession>A0A069S2N5</accession>
<dbReference type="Proteomes" id="UP000027661">
    <property type="component" value="Unassembled WGS sequence"/>
</dbReference>
<sequence length="70" mass="7635">MNPLVILASADVSGLIALYREIGTTLIGVGFVCAGLAVLKKLISNHERTKEAIITYLVALITWLLIWQLI</sequence>
<evidence type="ECO:0000313" key="3">
    <source>
        <dbReference type="Proteomes" id="UP000027661"/>
    </source>
</evidence>
<gene>
    <name evidence="2" type="ORF">M099_4259</name>
</gene>
<evidence type="ECO:0000313" key="2">
    <source>
        <dbReference type="EMBL" id="KDS44315.1"/>
    </source>
</evidence>
<keyword evidence="1" id="KW-0812">Transmembrane</keyword>
<dbReference type="AlphaFoldDB" id="A0A069S2N5"/>
<feature type="transmembrane region" description="Helical" evidence="1">
    <location>
        <begin position="51"/>
        <end position="69"/>
    </location>
</feature>
<dbReference type="RefSeq" id="WP_008668145.1">
    <property type="nucleotide sequence ID" value="NZ_JNHM01000164.1"/>
</dbReference>
<name>A0A069S2N5_PHOVU</name>